<dbReference type="KEGG" id="svp:Pan189_00070"/>
<feature type="transmembrane region" description="Helical" evidence="1">
    <location>
        <begin position="93"/>
        <end position="113"/>
    </location>
</feature>
<feature type="transmembrane region" description="Helical" evidence="1">
    <location>
        <begin position="45"/>
        <end position="73"/>
    </location>
</feature>
<accession>A0A517QVQ0</accession>
<gene>
    <name evidence="2" type="ORF">Pan189_00070</name>
</gene>
<keyword evidence="3" id="KW-1185">Reference proteome</keyword>
<organism evidence="2 3">
    <name type="scientific">Stratiformator vulcanicus</name>
    <dbReference type="NCBI Taxonomy" id="2527980"/>
    <lineage>
        <taxon>Bacteria</taxon>
        <taxon>Pseudomonadati</taxon>
        <taxon>Planctomycetota</taxon>
        <taxon>Planctomycetia</taxon>
        <taxon>Planctomycetales</taxon>
        <taxon>Planctomycetaceae</taxon>
        <taxon>Stratiformator</taxon>
    </lineage>
</organism>
<protein>
    <submittedName>
        <fullName evidence="2">Uncharacterized protein</fullName>
    </submittedName>
</protein>
<dbReference type="EMBL" id="CP036268">
    <property type="protein sequence ID" value="QDT35654.1"/>
    <property type="molecule type" value="Genomic_DNA"/>
</dbReference>
<sequence>MIRLPIIVLAGALIGALVCWGVDHSLHVRMNEVGVPSFYQMSIDLFGPAGSIGLFGVVPIVMSSAFGAVIALVETRLLKRWARIFRRICYCTFGEYAFLYSAGMNLAFATYLLSYELPLAAMVSIVGTSGSLVGFATYRWLSGRLTAGDLPKKLIDRDNDLADV</sequence>
<reference evidence="2 3" key="1">
    <citation type="submission" date="2019-02" db="EMBL/GenBank/DDBJ databases">
        <title>Deep-cultivation of Planctomycetes and their phenomic and genomic characterization uncovers novel biology.</title>
        <authorList>
            <person name="Wiegand S."/>
            <person name="Jogler M."/>
            <person name="Boedeker C."/>
            <person name="Pinto D."/>
            <person name="Vollmers J."/>
            <person name="Rivas-Marin E."/>
            <person name="Kohn T."/>
            <person name="Peeters S.H."/>
            <person name="Heuer A."/>
            <person name="Rast P."/>
            <person name="Oberbeckmann S."/>
            <person name="Bunk B."/>
            <person name="Jeske O."/>
            <person name="Meyerdierks A."/>
            <person name="Storesund J.E."/>
            <person name="Kallscheuer N."/>
            <person name="Luecker S."/>
            <person name="Lage O.M."/>
            <person name="Pohl T."/>
            <person name="Merkel B.J."/>
            <person name="Hornburger P."/>
            <person name="Mueller R.-W."/>
            <person name="Bruemmer F."/>
            <person name="Labrenz M."/>
            <person name="Spormann A.M."/>
            <person name="Op den Camp H."/>
            <person name="Overmann J."/>
            <person name="Amann R."/>
            <person name="Jetten M.S.M."/>
            <person name="Mascher T."/>
            <person name="Medema M.H."/>
            <person name="Devos D.P."/>
            <person name="Kaster A.-K."/>
            <person name="Ovreas L."/>
            <person name="Rohde M."/>
            <person name="Galperin M.Y."/>
            <person name="Jogler C."/>
        </authorList>
    </citation>
    <scope>NUCLEOTIDE SEQUENCE [LARGE SCALE GENOMIC DNA]</scope>
    <source>
        <strain evidence="2 3">Pan189</strain>
    </source>
</reference>
<evidence type="ECO:0000313" key="2">
    <source>
        <dbReference type="EMBL" id="QDT35654.1"/>
    </source>
</evidence>
<name>A0A517QVQ0_9PLAN</name>
<dbReference type="Proteomes" id="UP000317318">
    <property type="component" value="Chromosome"/>
</dbReference>
<keyword evidence="1" id="KW-0472">Membrane</keyword>
<dbReference type="RefSeq" id="WP_145361927.1">
    <property type="nucleotide sequence ID" value="NZ_CP036268.1"/>
</dbReference>
<evidence type="ECO:0000313" key="3">
    <source>
        <dbReference type="Proteomes" id="UP000317318"/>
    </source>
</evidence>
<evidence type="ECO:0000256" key="1">
    <source>
        <dbReference type="SAM" id="Phobius"/>
    </source>
</evidence>
<keyword evidence="1" id="KW-1133">Transmembrane helix</keyword>
<dbReference type="AlphaFoldDB" id="A0A517QVQ0"/>
<feature type="transmembrane region" description="Helical" evidence="1">
    <location>
        <begin position="119"/>
        <end position="141"/>
    </location>
</feature>
<keyword evidence="1" id="KW-0812">Transmembrane</keyword>
<proteinExistence type="predicted"/>